<dbReference type="EMBL" id="QKTW01000020">
    <property type="protein sequence ID" value="PZF72006.1"/>
    <property type="molecule type" value="Genomic_DNA"/>
</dbReference>
<keyword evidence="6" id="KW-1185">Reference proteome</keyword>
<comment type="caution">
    <text evidence="5">The sequence shown here is derived from an EMBL/GenBank/DDBJ whole genome shotgun (WGS) entry which is preliminary data.</text>
</comment>
<dbReference type="Pfam" id="PF01345">
    <property type="entry name" value="DUF11"/>
    <property type="match status" value="1"/>
</dbReference>
<accession>A0A2W2BEI6</accession>
<proteinExistence type="predicted"/>
<evidence type="ECO:0000313" key="5">
    <source>
        <dbReference type="EMBL" id="PZF72006.1"/>
    </source>
</evidence>
<feature type="chain" id="PRO_5016127289" evidence="1">
    <location>
        <begin position="24"/>
        <end position="779"/>
    </location>
</feature>
<dbReference type="AlphaFoldDB" id="A0A2W2BEI6"/>
<dbReference type="GO" id="GO:0004553">
    <property type="term" value="F:hydrolase activity, hydrolyzing O-glycosyl compounds"/>
    <property type="evidence" value="ECO:0007669"/>
    <property type="project" value="UniProtKB-ARBA"/>
</dbReference>
<evidence type="ECO:0000259" key="3">
    <source>
        <dbReference type="Pfam" id="PF18962"/>
    </source>
</evidence>
<dbReference type="InterPro" id="IPR026444">
    <property type="entry name" value="Secre_tail"/>
</dbReference>
<dbReference type="InterPro" id="IPR013320">
    <property type="entry name" value="ConA-like_dom_sf"/>
</dbReference>
<dbReference type="Pfam" id="PF19406">
    <property type="entry name" value="PKD_5"/>
    <property type="match status" value="1"/>
</dbReference>
<organism evidence="5 6">
    <name type="scientific">Taibaiella soli</name>
    <dbReference type="NCBI Taxonomy" id="1649169"/>
    <lineage>
        <taxon>Bacteria</taxon>
        <taxon>Pseudomonadati</taxon>
        <taxon>Bacteroidota</taxon>
        <taxon>Chitinophagia</taxon>
        <taxon>Chitinophagales</taxon>
        <taxon>Chitinophagaceae</taxon>
        <taxon>Taibaiella</taxon>
    </lineage>
</organism>
<dbReference type="InterPro" id="IPR045828">
    <property type="entry name" value="PKD_Bacteroidetes"/>
</dbReference>
<sequence length="779" mass="81837">MRQTFKISLLLATLGLFSNKAISQISFNEPCTGTTANSLIIGGSAYLTAANSIDPVGSGYLRLTDATANQAGYAYFNQAFPSTTGFVAEFELACWGKTSGTPADGISLFLFDGSYGPGTFTIGGYGGFLGYNGLSGGYVGVGFDEYGGFSSWGGGPGYVRESVSMHGAATDGYPYLTGTAVSNTPLGIPWFDYGYAATRPAQSAYFLKGRVAIIYNSPLGKYQVSVSMQASLNGPMVQVIAPYTINTPPPATLKIGVAASTGSFTDIHEIRNVVVSSPAQLRVVKTGTTTVSPGGTVTYNVNVYNEDVTDISGVNFTDLLPANFSPSGNPVFTPVTAGNALTAGSYNGSQYNGTLTLKANSYSTFTFTGTANFTGNTDDSLNTTAYVTAPTGFIDANQNDDTSKVTTYRIPIAAAASETICGNTTPTGIPVADISNTKYTWTSVLTSGTVTGQANNAVAAPAINNTLANNGITPGVVTYTMTPVKTYQTQTGTQNATGTPVTYTVSVNPPPVVNSTIDVLAAAPNVTLTATVTGLVGSMQWRKNSINIAGATNNTYTIPDYRKAVDDAVYTLVANNAYNCPASAQVNLIAPLPLKLITFLGNRNNNVDNLTWTTTEEKDLHHFEVEHSTDGNNFTVIGVVNAATEVTLTHNYSFAYSTGSVAYYRLKMVDNNDKFSYSNVVKLNGEGNNTATAPEIAINQVTPVPFKDKLNVTVNTGTDIKGTISLIDLSGKTLVSISAFFQKGATVYTIDGLTQLTSGIYLIRVTTNEGHSATQKISK</sequence>
<evidence type="ECO:0000256" key="1">
    <source>
        <dbReference type="SAM" id="SignalP"/>
    </source>
</evidence>
<protein>
    <submittedName>
        <fullName evidence="5">Uncharacterized protein</fullName>
    </submittedName>
</protein>
<dbReference type="SUPFAM" id="SSF49899">
    <property type="entry name" value="Concanavalin A-like lectins/glucanases"/>
    <property type="match status" value="1"/>
</dbReference>
<reference evidence="5 6" key="1">
    <citation type="submission" date="2018-06" db="EMBL/GenBank/DDBJ databases">
        <title>Mucibacter soli gen. nov., sp. nov., a new member of the family Chitinophagaceae producing mucin.</title>
        <authorList>
            <person name="Kim M.-K."/>
            <person name="Park S."/>
            <person name="Kim T.-S."/>
            <person name="Joung Y."/>
            <person name="Han J.-H."/>
            <person name="Kim S.B."/>
        </authorList>
    </citation>
    <scope>NUCLEOTIDE SEQUENCE [LARGE SCALE GENOMIC DNA]</scope>
    <source>
        <strain evidence="5 6">R1-15</strain>
    </source>
</reference>
<dbReference type="OrthoDB" id="9816593at2"/>
<evidence type="ECO:0000259" key="4">
    <source>
        <dbReference type="Pfam" id="PF19406"/>
    </source>
</evidence>
<dbReference type="Pfam" id="PF18962">
    <property type="entry name" value="Por_Secre_tail"/>
    <property type="match status" value="1"/>
</dbReference>
<feature type="domain" description="PKD-like" evidence="4">
    <location>
        <begin position="419"/>
        <end position="511"/>
    </location>
</feature>
<dbReference type="Gene3D" id="2.60.120.200">
    <property type="match status" value="1"/>
</dbReference>
<dbReference type="InterPro" id="IPR001434">
    <property type="entry name" value="OmcB-like_DUF11"/>
</dbReference>
<gene>
    <name evidence="5" type="ORF">DN068_15335</name>
</gene>
<dbReference type="NCBIfam" id="TIGR04183">
    <property type="entry name" value="Por_Secre_tail"/>
    <property type="match status" value="1"/>
</dbReference>
<feature type="domain" description="DUF11" evidence="2">
    <location>
        <begin position="281"/>
        <end position="406"/>
    </location>
</feature>
<dbReference type="InterPro" id="IPR013783">
    <property type="entry name" value="Ig-like_fold"/>
</dbReference>
<feature type="signal peptide" evidence="1">
    <location>
        <begin position="1"/>
        <end position="23"/>
    </location>
</feature>
<dbReference type="RefSeq" id="WP_110999819.1">
    <property type="nucleotide sequence ID" value="NZ_QKTW01000020.1"/>
</dbReference>
<name>A0A2W2BEI6_9BACT</name>
<dbReference type="Proteomes" id="UP000248745">
    <property type="component" value="Unassembled WGS sequence"/>
</dbReference>
<keyword evidence="1" id="KW-0732">Signal</keyword>
<dbReference type="GO" id="GO:0005975">
    <property type="term" value="P:carbohydrate metabolic process"/>
    <property type="evidence" value="ECO:0007669"/>
    <property type="project" value="UniProtKB-ARBA"/>
</dbReference>
<feature type="domain" description="Secretion system C-terminal sorting" evidence="3">
    <location>
        <begin position="703"/>
        <end position="777"/>
    </location>
</feature>
<dbReference type="Gene3D" id="2.60.40.10">
    <property type="entry name" value="Immunoglobulins"/>
    <property type="match status" value="1"/>
</dbReference>
<evidence type="ECO:0000313" key="6">
    <source>
        <dbReference type="Proteomes" id="UP000248745"/>
    </source>
</evidence>
<evidence type="ECO:0000259" key="2">
    <source>
        <dbReference type="Pfam" id="PF01345"/>
    </source>
</evidence>